<dbReference type="EMBL" id="JAVRBK010000005">
    <property type="protein sequence ID" value="KAK5643931.1"/>
    <property type="molecule type" value="Genomic_DNA"/>
</dbReference>
<comment type="caution">
    <text evidence="2">The sequence shown here is derived from an EMBL/GenBank/DDBJ whole genome shotgun (WGS) entry which is preliminary data.</text>
</comment>
<name>A0AAN7VE75_9COLE</name>
<protein>
    <submittedName>
        <fullName evidence="2">Uncharacterized protein</fullName>
    </submittedName>
</protein>
<evidence type="ECO:0000313" key="2">
    <source>
        <dbReference type="EMBL" id="KAK5643931.1"/>
    </source>
</evidence>
<accession>A0AAN7VE75</accession>
<keyword evidence="3" id="KW-1185">Reference proteome</keyword>
<dbReference type="Proteomes" id="UP001329430">
    <property type="component" value="Chromosome 5"/>
</dbReference>
<evidence type="ECO:0000256" key="1">
    <source>
        <dbReference type="SAM" id="MobiDB-lite"/>
    </source>
</evidence>
<dbReference type="PANTHER" id="PTHR46114">
    <property type="entry name" value="APPLE DOMAIN-CONTAINING PROTEIN"/>
    <property type="match status" value="1"/>
</dbReference>
<proteinExistence type="predicted"/>
<organism evidence="2 3">
    <name type="scientific">Pyrocoelia pectoralis</name>
    <dbReference type="NCBI Taxonomy" id="417401"/>
    <lineage>
        <taxon>Eukaryota</taxon>
        <taxon>Metazoa</taxon>
        <taxon>Ecdysozoa</taxon>
        <taxon>Arthropoda</taxon>
        <taxon>Hexapoda</taxon>
        <taxon>Insecta</taxon>
        <taxon>Pterygota</taxon>
        <taxon>Neoptera</taxon>
        <taxon>Endopterygota</taxon>
        <taxon>Coleoptera</taxon>
        <taxon>Polyphaga</taxon>
        <taxon>Elateriformia</taxon>
        <taxon>Elateroidea</taxon>
        <taxon>Lampyridae</taxon>
        <taxon>Lampyrinae</taxon>
        <taxon>Pyrocoelia</taxon>
    </lineage>
</organism>
<feature type="compositionally biased region" description="Polar residues" evidence="1">
    <location>
        <begin position="140"/>
        <end position="159"/>
    </location>
</feature>
<gene>
    <name evidence="2" type="ORF">RI129_007776</name>
</gene>
<dbReference type="PANTHER" id="PTHR46114:SF1">
    <property type="entry name" value="ZAD DOMAIN-CONTAINING PROTEIN"/>
    <property type="match status" value="1"/>
</dbReference>
<sequence length="552" mass="64275">MPRKCVNSVNNFCYVCGEVTFASQKREFTPLIKTAYYHYFYCKIHEDKSWAPNICCNSCASMPFAVPMIWREPSNHVSDCYFCMVPPLKHGMSRKKKRTITYPTLTSATRPIPHGEGLPVPIPPEQYVLQSDEDMESECRQQPESLQQDPDYTPESISPSRPHKISQEELNDLIRDLELPKSKAELLGSRLQQWNLLEKKVKVSIYRHRESNLMPFFEMENNLVACNDVNGLMSSLRLVHNPEDWRLFIDSSKLSLKAVLLHNGNVLQSVPIGHAVHMKESYENVKLLLNKLNYELHQWQICGDLKVIAIILGMQLGYTKYCCFLCEWDSRDRKSHYIRKIWPERKIMEPGKKNIQYTPLVSRDKILLPPLHIKLGLMKNLVKAMNQEGEAFKYLKTKFPKLSDAKIKEGIFVGPQIRELMKDGTFNRVIEGKEKAAWEAFKTIVHNFLGNKRAENYNLFVNELLRTYQELGCNMSLKIHFLHSHLHFFPSICGAVSDEQGERFHQDISAMERRYQGNWNASMLADYCWNVMRDAPEVDYKRKSKKQKRSSE</sequence>
<evidence type="ECO:0000313" key="3">
    <source>
        <dbReference type="Proteomes" id="UP001329430"/>
    </source>
</evidence>
<feature type="region of interest" description="Disordered" evidence="1">
    <location>
        <begin position="132"/>
        <end position="165"/>
    </location>
</feature>
<dbReference type="AlphaFoldDB" id="A0AAN7VE75"/>
<reference evidence="2 3" key="1">
    <citation type="journal article" date="2024" name="Insects">
        <title>An Improved Chromosome-Level Genome Assembly of the Firefly Pyrocoelia pectoralis.</title>
        <authorList>
            <person name="Fu X."/>
            <person name="Meyer-Rochow V.B."/>
            <person name="Ballantyne L."/>
            <person name="Zhu X."/>
        </authorList>
    </citation>
    <scope>NUCLEOTIDE SEQUENCE [LARGE SCALE GENOMIC DNA]</scope>
    <source>
        <strain evidence="2">XCY_ONT2</strain>
    </source>
</reference>